<proteinExistence type="predicted"/>
<feature type="domain" description="Clr5" evidence="1">
    <location>
        <begin position="9"/>
        <end position="60"/>
    </location>
</feature>
<gene>
    <name evidence="2" type="ORF">BDW02DRAFT_603829</name>
</gene>
<evidence type="ECO:0000313" key="3">
    <source>
        <dbReference type="Proteomes" id="UP000800040"/>
    </source>
</evidence>
<sequence length="119" mass="14400">MSRAQRIPEHVWTDHRPRIEYLVKEQKRKLQDVRKIMQSHGLDATISQYERKLKDWGLRKNLTVKAWRKIFSHWEERIRQGKSSLVLIDGVAQSKEKIERELARTRNREYEGMNTMDNI</sequence>
<dbReference type="PANTHER" id="PTHR38788:SF3">
    <property type="entry name" value="CLR5 DOMAIN-CONTAINING PROTEIN"/>
    <property type="match status" value="1"/>
</dbReference>
<accession>A0A6A5JV16</accession>
<dbReference type="Pfam" id="PF14420">
    <property type="entry name" value="Clr5"/>
    <property type="match status" value="1"/>
</dbReference>
<name>A0A6A5JV16_9PLEO</name>
<organism evidence="2 3">
    <name type="scientific">Decorospora gaudefroyi</name>
    <dbReference type="NCBI Taxonomy" id="184978"/>
    <lineage>
        <taxon>Eukaryota</taxon>
        <taxon>Fungi</taxon>
        <taxon>Dikarya</taxon>
        <taxon>Ascomycota</taxon>
        <taxon>Pezizomycotina</taxon>
        <taxon>Dothideomycetes</taxon>
        <taxon>Pleosporomycetidae</taxon>
        <taxon>Pleosporales</taxon>
        <taxon>Pleosporineae</taxon>
        <taxon>Pleosporaceae</taxon>
        <taxon>Decorospora</taxon>
    </lineage>
</organism>
<dbReference type="PANTHER" id="PTHR38788">
    <property type="entry name" value="CLR5 DOMAIN-CONTAINING PROTEIN"/>
    <property type="match status" value="1"/>
</dbReference>
<evidence type="ECO:0000313" key="2">
    <source>
        <dbReference type="EMBL" id="KAF1828055.1"/>
    </source>
</evidence>
<dbReference type="Proteomes" id="UP000800040">
    <property type="component" value="Unassembled WGS sequence"/>
</dbReference>
<dbReference type="OrthoDB" id="539213at2759"/>
<dbReference type="EMBL" id="ML975723">
    <property type="protein sequence ID" value="KAF1828055.1"/>
    <property type="molecule type" value="Genomic_DNA"/>
</dbReference>
<evidence type="ECO:0000259" key="1">
    <source>
        <dbReference type="Pfam" id="PF14420"/>
    </source>
</evidence>
<dbReference type="AlphaFoldDB" id="A0A6A5JV16"/>
<reference evidence="2" key="1">
    <citation type="submission" date="2020-01" db="EMBL/GenBank/DDBJ databases">
        <authorList>
            <consortium name="DOE Joint Genome Institute"/>
            <person name="Haridas S."/>
            <person name="Albert R."/>
            <person name="Binder M."/>
            <person name="Bloem J."/>
            <person name="Labutti K."/>
            <person name="Salamov A."/>
            <person name="Andreopoulos B."/>
            <person name="Baker S.E."/>
            <person name="Barry K."/>
            <person name="Bills G."/>
            <person name="Bluhm B.H."/>
            <person name="Cannon C."/>
            <person name="Castanera R."/>
            <person name="Culley D.E."/>
            <person name="Daum C."/>
            <person name="Ezra D."/>
            <person name="Gonzalez J.B."/>
            <person name="Henrissat B."/>
            <person name="Kuo A."/>
            <person name="Liang C."/>
            <person name="Lipzen A."/>
            <person name="Lutzoni F."/>
            <person name="Magnuson J."/>
            <person name="Mondo S."/>
            <person name="Nolan M."/>
            <person name="Ohm R."/>
            <person name="Pangilinan J."/>
            <person name="Park H.-J."/>
            <person name="Ramirez L."/>
            <person name="Alfaro M."/>
            <person name="Sun H."/>
            <person name="Tritt A."/>
            <person name="Yoshinaga Y."/>
            <person name="Zwiers L.-H."/>
            <person name="Turgeon B.G."/>
            <person name="Goodwin S.B."/>
            <person name="Spatafora J.W."/>
            <person name="Crous P.W."/>
            <person name="Grigoriev I.V."/>
        </authorList>
    </citation>
    <scope>NUCLEOTIDE SEQUENCE</scope>
    <source>
        <strain evidence="2">P77</strain>
    </source>
</reference>
<keyword evidence="3" id="KW-1185">Reference proteome</keyword>
<protein>
    <recommendedName>
        <fullName evidence="1">Clr5 domain-containing protein</fullName>
    </recommendedName>
</protein>
<dbReference type="InterPro" id="IPR025676">
    <property type="entry name" value="Clr5_dom"/>
</dbReference>